<name>A0A1X7A0P3_9RHOB</name>
<keyword evidence="1" id="KW-0472">Membrane</keyword>
<organism evidence="2 3">
    <name type="scientific">Roseivivax jejudonensis</name>
    <dbReference type="NCBI Taxonomy" id="1529041"/>
    <lineage>
        <taxon>Bacteria</taxon>
        <taxon>Pseudomonadati</taxon>
        <taxon>Pseudomonadota</taxon>
        <taxon>Alphaproteobacteria</taxon>
        <taxon>Rhodobacterales</taxon>
        <taxon>Roseobacteraceae</taxon>
        <taxon>Roseivivax</taxon>
    </lineage>
</organism>
<evidence type="ECO:0000256" key="1">
    <source>
        <dbReference type="SAM" id="Phobius"/>
    </source>
</evidence>
<dbReference type="OrthoDB" id="7876278at2"/>
<accession>A0A1X7A0P3</accession>
<gene>
    <name evidence="2" type="ORF">ROJ8625_03328</name>
</gene>
<dbReference type="AlphaFoldDB" id="A0A1X7A0P3"/>
<keyword evidence="1" id="KW-1133">Transmembrane helix</keyword>
<keyword evidence="1" id="KW-0812">Transmembrane</keyword>
<dbReference type="EMBL" id="FWFK01000006">
    <property type="protein sequence ID" value="SLN65262.1"/>
    <property type="molecule type" value="Genomic_DNA"/>
</dbReference>
<keyword evidence="3" id="KW-1185">Reference proteome</keyword>
<proteinExistence type="predicted"/>
<dbReference type="Proteomes" id="UP000193570">
    <property type="component" value="Unassembled WGS sequence"/>
</dbReference>
<feature type="transmembrane region" description="Helical" evidence="1">
    <location>
        <begin position="37"/>
        <end position="60"/>
    </location>
</feature>
<evidence type="ECO:0000313" key="2">
    <source>
        <dbReference type="EMBL" id="SLN65262.1"/>
    </source>
</evidence>
<dbReference type="RefSeq" id="WP_143535154.1">
    <property type="nucleotide sequence ID" value="NZ_FWFK01000006.1"/>
</dbReference>
<dbReference type="PROSITE" id="PS51257">
    <property type="entry name" value="PROKAR_LIPOPROTEIN"/>
    <property type="match status" value="1"/>
</dbReference>
<reference evidence="2 3" key="1">
    <citation type="submission" date="2017-03" db="EMBL/GenBank/DDBJ databases">
        <authorList>
            <person name="Afonso C.L."/>
            <person name="Miller P.J."/>
            <person name="Scott M.A."/>
            <person name="Spackman E."/>
            <person name="Goraichik I."/>
            <person name="Dimitrov K.M."/>
            <person name="Suarez D.L."/>
            <person name="Swayne D.E."/>
        </authorList>
    </citation>
    <scope>NUCLEOTIDE SEQUENCE [LARGE SCALE GENOMIC DNA]</scope>
    <source>
        <strain evidence="2 3">CECT 8625</strain>
    </source>
</reference>
<protein>
    <submittedName>
        <fullName evidence="2">Uncharacterized protein</fullName>
    </submittedName>
</protein>
<evidence type="ECO:0000313" key="3">
    <source>
        <dbReference type="Proteomes" id="UP000193570"/>
    </source>
</evidence>
<sequence length="87" mass="9159">MRPHVSNPFRLATLPIAIGAACLPVAAQAYVGPGAGLTAIGTLIALVAAVLLAIVGFVWYPMKRMMRNRAERQDTRTAGAGGEGRRE</sequence>